<feature type="signal peptide" evidence="3">
    <location>
        <begin position="1"/>
        <end position="19"/>
    </location>
</feature>
<keyword evidence="3" id="KW-0732">Signal</keyword>
<keyword evidence="6" id="KW-1185">Reference proteome</keyword>
<dbReference type="SUPFAM" id="SSF56176">
    <property type="entry name" value="FAD-binding/transporter-associated domain-like"/>
    <property type="match status" value="1"/>
</dbReference>
<dbReference type="AlphaFoldDB" id="A0A9P3B309"/>
<dbReference type="GeneID" id="66998652"/>
<dbReference type="Gene3D" id="3.30.465.10">
    <property type="match status" value="2"/>
</dbReference>
<name>A0A9P3B309_9EURO</name>
<comment type="similarity">
    <text evidence="1">Belongs to the oxygen-dependent FAD-linked oxidoreductase family.</text>
</comment>
<proteinExistence type="inferred from homology"/>
<dbReference type="OrthoDB" id="9983560at2759"/>
<keyword evidence="2" id="KW-0560">Oxidoreductase</keyword>
<dbReference type="InterPro" id="IPR006094">
    <property type="entry name" value="Oxid_FAD_bind_N"/>
</dbReference>
<evidence type="ECO:0000313" key="5">
    <source>
        <dbReference type="EMBL" id="GIJ81540.1"/>
    </source>
</evidence>
<organism evidence="5 6">
    <name type="scientific">Aspergillus pseudoviridinutans</name>
    <dbReference type="NCBI Taxonomy" id="1517512"/>
    <lineage>
        <taxon>Eukaryota</taxon>
        <taxon>Fungi</taxon>
        <taxon>Dikarya</taxon>
        <taxon>Ascomycota</taxon>
        <taxon>Pezizomycotina</taxon>
        <taxon>Eurotiomycetes</taxon>
        <taxon>Eurotiomycetidae</taxon>
        <taxon>Eurotiales</taxon>
        <taxon>Aspergillaceae</taxon>
        <taxon>Aspergillus</taxon>
        <taxon>Aspergillus subgen. Fumigati</taxon>
    </lineage>
</organism>
<protein>
    <recommendedName>
        <fullName evidence="4">FAD-binding PCMH-type domain-containing protein</fullName>
    </recommendedName>
</protein>
<dbReference type="InterPro" id="IPR016169">
    <property type="entry name" value="FAD-bd_PCMH_sub2"/>
</dbReference>
<comment type="caution">
    <text evidence="5">The sequence shown here is derived from an EMBL/GenBank/DDBJ whole genome shotgun (WGS) entry which is preliminary data.</text>
</comment>
<dbReference type="GO" id="GO:0071949">
    <property type="term" value="F:FAD binding"/>
    <property type="evidence" value="ECO:0007669"/>
    <property type="project" value="InterPro"/>
</dbReference>
<evidence type="ECO:0000313" key="6">
    <source>
        <dbReference type="Proteomes" id="UP001043456"/>
    </source>
</evidence>
<dbReference type="GO" id="GO:0016491">
    <property type="term" value="F:oxidoreductase activity"/>
    <property type="evidence" value="ECO:0007669"/>
    <property type="project" value="UniProtKB-KW"/>
</dbReference>
<dbReference type="RefSeq" id="XP_043152287.1">
    <property type="nucleotide sequence ID" value="XM_043296352.1"/>
</dbReference>
<dbReference type="PANTHER" id="PTHR13878:SF91">
    <property type="entry name" value="FAD BINDING DOMAIN PROTEIN (AFU_ORTHOLOGUE AFUA_6G12070)-RELATED"/>
    <property type="match status" value="1"/>
</dbReference>
<dbReference type="EMBL" id="BHVY01000001">
    <property type="protein sequence ID" value="GIJ81540.1"/>
    <property type="molecule type" value="Genomic_DNA"/>
</dbReference>
<dbReference type="InterPro" id="IPR050432">
    <property type="entry name" value="FAD-linked_Oxidoreductases_BP"/>
</dbReference>
<feature type="chain" id="PRO_5040191168" description="FAD-binding PCMH-type domain-containing protein" evidence="3">
    <location>
        <begin position="20"/>
        <end position="583"/>
    </location>
</feature>
<sequence length="583" mass="63275">MSAKLFSFLYLAATALGLATNTSVSQQSCRSLPGDAAWPSARDWATLNKTINGHLIAAIPEASVCHDTPFRVYNSQACLQLQSTWDIATITHYTVVNGYSINSPAEILNQNFQNYSCVPFTNASRPCELGNYPSYVVNVTEASDVQGALAFAQKHNIRIVIKNTGHDYLGKSTGKGSLSLWTHNLKNREYIPTYRASYYQGPAAKLGAGIEGFEAYALANSTGHRIVGGTCPTVGIVGGYTQGGGHSILSSSYGVSADNVLEWEVVTVDGRHLTATPTQNADLYWALSGGGGGTFGVVLSMTARLHPDGIVGGTLLGFNDSAVGNAAYWDAVGAFHALLPAFLDGGNSFTYSVGNTSLTAYGTMPGANATEINRLLSPFLQDLASRNITPIYEPEVSPNYYEHFFKYLGPAPYGNDAYNPFTNSRIIPRSLITNPQTNAVVTDLFRNISQLEVFAPFYCDSFNVANKSHPDNSLHPAWRTGMLLCAPAAAWDWHATPEEMAERDEYAAKVLQPMMDAATPGGMVYLNEANHLYEDWKENFYGAKYDRLLVVKRKYDPGEVLYVKTGVGSEGWAENAEGRLCRV</sequence>
<dbReference type="Proteomes" id="UP001043456">
    <property type="component" value="Unassembled WGS sequence"/>
</dbReference>
<reference evidence="5 6" key="1">
    <citation type="submission" date="2018-10" db="EMBL/GenBank/DDBJ databases">
        <title>Pan-genome distribution and transcriptional activeness of fungal secondary metabolism genes in Aspergillus section Fumigati.</title>
        <authorList>
            <person name="Takahashi H."/>
            <person name="Umemura M."/>
            <person name="Ninomiya A."/>
            <person name="Kusuya Y."/>
            <person name="Urayama S."/>
            <person name="Shimizu M."/>
            <person name="Watanabe A."/>
            <person name="Kamei K."/>
            <person name="Yaguchi T."/>
            <person name="Hagiwara D."/>
        </authorList>
    </citation>
    <scope>NUCLEOTIDE SEQUENCE [LARGE SCALE GENOMIC DNA]</scope>
    <source>
        <strain evidence="5 6">IFM 55266</strain>
    </source>
</reference>
<dbReference type="InterPro" id="IPR016166">
    <property type="entry name" value="FAD-bd_PCMH"/>
</dbReference>
<dbReference type="Pfam" id="PF01565">
    <property type="entry name" value="FAD_binding_4"/>
    <property type="match status" value="1"/>
</dbReference>
<dbReference type="InterPro" id="IPR012951">
    <property type="entry name" value="BBE"/>
</dbReference>
<evidence type="ECO:0000256" key="1">
    <source>
        <dbReference type="ARBA" id="ARBA00005466"/>
    </source>
</evidence>
<evidence type="ECO:0000256" key="2">
    <source>
        <dbReference type="ARBA" id="ARBA00023002"/>
    </source>
</evidence>
<evidence type="ECO:0000256" key="3">
    <source>
        <dbReference type="SAM" id="SignalP"/>
    </source>
</evidence>
<feature type="domain" description="FAD-binding PCMH-type" evidence="4">
    <location>
        <begin position="129"/>
        <end position="308"/>
    </location>
</feature>
<dbReference type="InterPro" id="IPR036318">
    <property type="entry name" value="FAD-bd_PCMH-like_sf"/>
</dbReference>
<accession>A0A9P3B309</accession>
<evidence type="ECO:0000259" key="4">
    <source>
        <dbReference type="PROSITE" id="PS51387"/>
    </source>
</evidence>
<gene>
    <name evidence="5" type="ORF">Asppvi_000039</name>
</gene>
<dbReference type="PROSITE" id="PS51387">
    <property type="entry name" value="FAD_PCMH"/>
    <property type="match status" value="1"/>
</dbReference>
<dbReference type="PANTHER" id="PTHR13878">
    <property type="entry name" value="GULONOLACTONE OXIDASE"/>
    <property type="match status" value="1"/>
</dbReference>
<dbReference type="Pfam" id="PF08031">
    <property type="entry name" value="BBE"/>
    <property type="match status" value="1"/>
</dbReference>